<dbReference type="EMBL" id="JASCZI010241757">
    <property type="protein sequence ID" value="MED6206458.1"/>
    <property type="molecule type" value="Genomic_DNA"/>
</dbReference>
<comment type="subcellular location">
    <subcellularLocation>
        <location evidence="1">Nucleus</location>
    </subcellularLocation>
</comment>
<sequence length="140" mass="16451">MDMSTLLPSDFEEDRMFYIQVDPNSALHYLPSLFYQKYSEGLGDWMYLMDLNENRLQLRLGKTPISGFIMDGFQNVVRFYGLSMGGWLKLVYVGEDIFFVLKVKDYNMVKQPIPPNPMRSTIWVNTDTLPYHDFATYLHP</sequence>
<evidence type="ECO:0000256" key="1">
    <source>
        <dbReference type="ARBA" id="ARBA00004123"/>
    </source>
</evidence>
<organism evidence="6 7">
    <name type="scientific">Stylosanthes scabra</name>
    <dbReference type="NCBI Taxonomy" id="79078"/>
    <lineage>
        <taxon>Eukaryota</taxon>
        <taxon>Viridiplantae</taxon>
        <taxon>Streptophyta</taxon>
        <taxon>Embryophyta</taxon>
        <taxon>Tracheophyta</taxon>
        <taxon>Spermatophyta</taxon>
        <taxon>Magnoliopsida</taxon>
        <taxon>eudicotyledons</taxon>
        <taxon>Gunneridae</taxon>
        <taxon>Pentapetalae</taxon>
        <taxon>rosids</taxon>
        <taxon>fabids</taxon>
        <taxon>Fabales</taxon>
        <taxon>Fabaceae</taxon>
        <taxon>Papilionoideae</taxon>
        <taxon>50 kb inversion clade</taxon>
        <taxon>dalbergioids sensu lato</taxon>
        <taxon>Dalbergieae</taxon>
        <taxon>Pterocarpus clade</taxon>
        <taxon>Stylosanthes</taxon>
    </lineage>
</organism>
<evidence type="ECO:0000313" key="7">
    <source>
        <dbReference type="Proteomes" id="UP001341840"/>
    </source>
</evidence>
<evidence type="ECO:0000313" key="6">
    <source>
        <dbReference type="EMBL" id="MED6206458.1"/>
    </source>
</evidence>
<evidence type="ECO:0000256" key="2">
    <source>
        <dbReference type="ARBA" id="ARBA00023015"/>
    </source>
</evidence>
<protein>
    <submittedName>
        <fullName evidence="6">Uncharacterized protein</fullName>
    </submittedName>
</protein>
<keyword evidence="3" id="KW-0238">DNA-binding</keyword>
<keyword evidence="2" id="KW-0805">Transcription regulation</keyword>
<dbReference type="SUPFAM" id="SSF101936">
    <property type="entry name" value="DNA-binding pseudobarrel domain"/>
    <property type="match status" value="1"/>
</dbReference>
<evidence type="ECO:0000256" key="3">
    <source>
        <dbReference type="ARBA" id="ARBA00023125"/>
    </source>
</evidence>
<evidence type="ECO:0000256" key="4">
    <source>
        <dbReference type="ARBA" id="ARBA00023163"/>
    </source>
</evidence>
<accession>A0ABU6YB27</accession>
<dbReference type="Proteomes" id="UP001341840">
    <property type="component" value="Unassembled WGS sequence"/>
</dbReference>
<name>A0ABU6YB27_9FABA</name>
<comment type="caution">
    <text evidence="6">The sequence shown here is derived from an EMBL/GenBank/DDBJ whole genome shotgun (WGS) entry which is preliminary data.</text>
</comment>
<evidence type="ECO:0000256" key="5">
    <source>
        <dbReference type="ARBA" id="ARBA00023242"/>
    </source>
</evidence>
<reference evidence="6 7" key="1">
    <citation type="journal article" date="2023" name="Plants (Basel)">
        <title>Bridging the Gap: Combining Genomics and Transcriptomics Approaches to Understand Stylosanthes scabra, an Orphan Legume from the Brazilian Caatinga.</title>
        <authorList>
            <person name="Ferreira-Neto J.R.C."/>
            <person name="da Silva M.D."/>
            <person name="Binneck E."/>
            <person name="de Melo N.F."/>
            <person name="da Silva R.H."/>
            <person name="de Melo A.L.T.M."/>
            <person name="Pandolfi V."/>
            <person name="Bustamante F.O."/>
            <person name="Brasileiro-Vidal A.C."/>
            <person name="Benko-Iseppon A.M."/>
        </authorList>
    </citation>
    <scope>NUCLEOTIDE SEQUENCE [LARGE SCALE GENOMIC DNA]</scope>
    <source>
        <tissue evidence="6">Leaves</tissue>
    </source>
</reference>
<keyword evidence="5" id="KW-0539">Nucleus</keyword>
<keyword evidence="7" id="KW-1185">Reference proteome</keyword>
<proteinExistence type="predicted"/>
<keyword evidence="4" id="KW-0804">Transcription</keyword>
<gene>
    <name evidence="6" type="ORF">PIB30_026787</name>
</gene>
<dbReference type="InterPro" id="IPR015300">
    <property type="entry name" value="DNA-bd_pseudobarrel_sf"/>
</dbReference>